<accession>A0A9Q5HUW1</accession>
<dbReference type="PROSITE" id="PS50828">
    <property type="entry name" value="SMR"/>
    <property type="match status" value="1"/>
</dbReference>
<evidence type="ECO:0008006" key="6">
    <source>
        <dbReference type="Google" id="ProtNLM"/>
    </source>
</evidence>
<dbReference type="GO" id="GO:0004519">
    <property type="term" value="F:endonuclease activity"/>
    <property type="evidence" value="ECO:0007669"/>
    <property type="project" value="TreeGrafter"/>
</dbReference>
<dbReference type="GO" id="GO:0005634">
    <property type="term" value="C:nucleus"/>
    <property type="evidence" value="ECO:0007669"/>
    <property type="project" value="TreeGrafter"/>
</dbReference>
<dbReference type="InterPro" id="IPR052772">
    <property type="entry name" value="Endo/PolyKinase_Domain-Protein"/>
</dbReference>
<dbReference type="GO" id="GO:0043130">
    <property type="term" value="F:ubiquitin binding"/>
    <property type="evidence" value="ECO:0007669"/>
    <property type="project" value="InterPro"/>
</dbReference>
<feature type="region of interest" description="Disordered" evidence="1">
    <location>
        <begin position="407"/>
        <end position="437"/>
    </location>
</feature>
<evidence type="ECO:0000256" key="1">
    <source>
        <dbReference type="SAM" id="MobiDB-lite"/>
    </source>
</evidence>
<dbReference type="InterPro" id="IPR036063">
    <property type="entry name" value="Smr_dom_sf"/>
</dbReference>
<dbReference type="PANTHER" id="PTHR46535:SF1">
    <property type="entry name" value="NEDD4-BINDING PROTEIN 2"/>
    <property type="match status" value="1"/>
</dbReference>
<comment type="caution">
    <text evidence="4">The sequence shown here is derived from an EMBL/GenBank/DDBJ whole genome shotgun (WGS) entry which is preliminary data.</text>
</comment>
<sequence length="637" mass="69193">MEDLSPEISSLQEALEAEFCPPLDSTIVALLVADHLSGKKPDEEILKTLRDQLAVLASSAAADQDDLAKDFHDLQLSGTSVTTEDSATRDADSVFSQTTPSASSNSASSTSPSGEVASSTQPDAALAFLRASFPHMPPKTLKARLEASDFDMERIVGDLLSEEYLRELEERGLEDESLDEEIEQWTVISRRKPKASFNRAPSVSSISNKKRKARGKTIAINDIRQQQHIRPESQIRSGVDPWNQLASLSSYLESLLGRSSSYFQSYFHTPHYSTPAEALRAAFKSLENPRDNESTSEDGKSALLSLMEFIKASPDFDFDRLDSEARERLYEDAELSLVTAGGSPDVALDLVKLLHELELDGESRQEMGVYHSPAYSLPASSALAQSTLTTKVAPVSAVSTPISSISPIPAVPPSVAPRQRPPPAPSKNTWQTVSPARPKPPDIHPLAAHIPSYNPLNVPRRKPRAPIKPGPGNVAGSAVRGKAVLGSYKSRIEACHSRRDEALRTASRHWNSGGARNRGGEVALFYAQEAQRHQAEVQKLQLDAMRELVDGKRFAGADTDVIDIHYCTTSEALAIVREVLDEGWVSPARPLRAITGRGSHSSNGVAVLGPAVKRALEGEGWNVGKWNGGLSIRGRTR</sequence>
<evidence type="ECO:0000313" key="5">
    <source>
        <dbReference type="Proteomes" id="UP000757232"/>
    </source>
</evidence>
<feature type="compositionally biased region" description="Pro residues" evidence="1">
    <location>
        <begin position="409"/>
        <end position="425"/>
    </location>
</feature>
<dbReference type="SUPFAM" id="SSF160443">
    <property type="entry name" value="SMR domain-like"/>
    <property type="match status" value="1"/>
</dbReference>
<dbReference type="PANTHER" id="PTHR46535">
    <property type="entry name" value="NEDD4-BINDING PROTEIN 2"/>
    <property type="match status" value="1"/>
</dbReference>
<feature type="domain" description="Smr" evidence="2">
    <location>
        <begin position="562"/>
        <end position="637"/>
    </location>
</feature>
<evidence type="ECO:0000313" key="4">
    <source>
        <dbReference type="EMBL" id="OCB86394.1"/>
    </source>
</evidence>
<dbReference type="AlphaFoldDB" id="A0A9Q5HUW1"/>
<dbReference type="EMBL" id="LNZH02000202">
    <property type="protein sequence ID" value="OCB86394.1"/>
    <property type="molecule type" value="Genomic_DNA"/>
</dbReference>
<evidence type="ECO:0000259" key="3">
    <source>
        <dbReference type="PROSITE" id="PS51140"/>
    </source>
</evidence>
<dbReference type="SMART" id="SM00463">
    <property type="entry name" value="SMR"/>
    <property type="match status" value="1"/>
</dbReference>
<dbReference type="OrthoDB" id="4080456at2759"/>
<dbReference type="Gene3D" id="3.30.1370.110">
    <property type="match status" value="1"/>
</dbReference>
<organism evidence="4 5">
    <name type="scientific">Sanghuangporus baumii</name>
    <name type="common">Phellinus baumii</name>
    <dbReference type="NCBI Taxonomy" id="108892"/>
    <lineage>
        <taxon>Eukaryota</taxon>
        <taxon>Fungi</taxon>
        <taxon>Dikarya</taxon>
        <taxon>Basidiomycota</taxon>
        <taxon>Agaricomycotina</taxon>
        <taxon>Agaricomycetes</taxon>
        <taxon>Hymenochaetales</taxon>
        <taxon>Hymenochaetaceae</taxon>
        <taxon>Sanghuangporus</taxon>
    </lineage>
</organism>
<name>A0A9Q5HUW1_SANBA</name>
<dbReference type="CDD" id="cd14279">
    <property type="entry name" value="CUE"/>
    <property type="match status" value="1"/>
</dbReference>
<protein>
    <recommendedName>
        <fullName evidence="6">Smr domain-containing protein</fullName>
    </recommendedName>
</protein>
<evidence type="ECO:0000259" key="2">
    <source>
        <dbReference type="PROSITE" id="PS50828"/>
    </source>
</evidence>
<dbReference type="Pfam" id="PF01713">
    <property type="entry name" value="Smr"/>
    <property type="match status" value="1"/>
</dbReference>
<feature type="domain" description="CUE" evidence="3">
    <location>
        <begin position="121"/>
        <end position="164"/>
    </location>
</feature>
<proteinExistence type="predicted"/>
<dbReference type="PROSITE" id="PS51140">
    <property type="entry name" value="CUE"/>
    <property type="match status" value="1"/>
</dbReference>
<dbReference type="InterPro" id="IPR002625">
    <property type="entry name" value="Smr_dom"/>
</dbReference>
<feature type="compositionally biased region" description="Low complexity" evidence="1">
    <location>
        <begin position="96"/>
        <end position="113"/>
    </location>
</feature>
<gene>
    <name evidence="4" type="ORF">A7U60_g6512</name>
</gene>
<dbReference type="Proteomes" id="UP000757232">
    <property type="component" value="Unassembled WGS sequence"/>
</dbReference>
<feature type="region of interest" description="Disordered" evidence="1">
    <location>
        <begin position="79"/>
        <end position="121"/>
    </location>
</feature>
<reference evidence="4" key="1">
    <citation type="submission" date="2016-06" db="EMBL/GenBank/DDBJ databases">
        <title>Draft Genome sequence of the fungus Inonotus baumii.</title>
        <authorList>
            <person name="Zhu H."/>
            <person name="Lin W."/>
        </authorList>
    </citation>
    <scope>NUCLEOTIDE SEQUENCE</scope>
    <source>
        <strain evidence="4">821</strain>
    </source>
</reference>
<keyword evidence="5" id="KW-1185">Reference proteome</keyword>
<dbReference type="InterPro" id="IPR003892">
    <property type="entry name" value="CUE"/>
</dbReference>